<protein>
    <submittedName>
        <fullName evidence="1">Uncharacterized protein</fullName>
    </submittedName>
</protein>
<dbReference type="AlphaFoldDB" id="A0A1A9VB60"/>
<keyword evidence="2" id="KW-1185">Reference proteome</keyword>
<sequence length="163" mass="18579">MKSTPECSGPLDQMDEPEWLTLIITPGAVAAFNYIRWNLYKLGDSTELVKRAMVHPTNERPTIQAPGRKCRVFSQKIVNAHMFGSFTKGAAFIKSARPDTHSLTDGVLVFAGTVGPRGDIEYNIQFCKTKDNCYQNRIRCYSLYHVLQFTLDEHKYGWEVQEN</sequence>
<reference evidence="1" key="1">
    <citation type="submission" date="2020-05" db="UniProtKB">
        <authorList>
            <consortium name="EnsemblMetazoa"/>
        </authorList>
    </citation>
    <scope>IDENTIFICATION</scope>
    <source>
        <strain evidence="1">TTRI</strain>
    </source>
</reference>
<organism evidence="1 2">
    <name type="scientific">Glossina austeni</name>
    <name type="common">Savannah tsetse fly</name>
    <dbReference type="NCBI Taxonomy" id="7395"/>
    <lineage>
        <taxon>Eukaryota</taxon>
        <taxon>Metazoa</taxon>
        <taxon>Ecdysozoa</taxon>
        <taxon>Arthropoda</taxon>
        <taxon>Hexapoda</taxon>
        <taxon>Insecta</taxon>
        <taxon>Pterygota</taxon>
        <taxon>Neoptera</taxon>
        <taxon>Endopterygota</taxon>
        <taxon>Diptera</taxon>
        <taxon>Brachycera</taxon>
        <taxon>Muscomorpha</taxon>
        <taxon>Hippoboscoidea</taxon>
        <taxon>Glossinidae</taxon>
        <taxon>Glossina</taxon>
    </lineage>
</organism>
<evidence type="ECO:0000313" key="2">
    <source>
        <dbReference type="Proteomes" id="UP000078200"/>
    </source>
</evidence>
<dbReference type="VEuPathDB" id="VectorBase:GAUT031619"/>
<dbReference type="EnsemblMetazoa" id="GAUT031619-RA">
    <property type="protein sequence ID" value="GAUT031619-PA"/>
    <property type="gene ID" value="GAUT031619"/>
</dbReference>
<proteinExistence type="predicted"/>
<name>A0A1A9VB60_GLOAU</name>
<evidence type="ECO:0000313" key="1">
    <source>
        <dbReference type="EnsemblMetazoa" id="GAUT031619-PA"/>
    </source>
</evidence>
<accession>A0A1A9VB60</accession>
<dbReference type="Proteomes" id="UP000078200">
    <property type="component" value="Unassembled WGS sequence"/>
</dbReference>